<dbReference type="RefSeq" id="WP_111384340.1">
    <property type="nucleotide sequence ID" value="NZ_WNKV01000006.1"/>
</dbReference>
<feature type="region of interest" description="Disordered" evidence="1">
    <location>
        <begin position="63"/>
        <end position="98"/>
    </location>
</feature>
<comment type="caution">
    <text evidence="2">The sequence shown here is derived from an EMBL/GenBank/DDBJ whole genome shotgun (WGS) entry which is preliminary data.</text>
</comment>
<feature type="compositionally biased region" description="Polar residues" evidence="1">
    <location>
        <begin position="63"/>
        <end position="87"/>
    </location>
</feature>
<gene>
    <name evidence="2" type="ORF">GJ689_10205</name>
</gene>
<accession>A0A327KCH4</accession>
<reference evidence="2 3" key="1">
    <citation type="submission" date="2019-11" db="EMBL/GenBank/DDBJ databases">
        <title>Whole-genome sequence of Rhodoplanes serenus DSM 18633, type strain.</title>
        <authorList>
            <person name="Kyndt J.A."/>
            <person name="Meyer T.E."/>
        </authorList>
    </citation>
    <scope>NUCLEOTIDE SEQUENCE [LARGE SCALE GENOMIC DNA]</scope>
    <source>
        <strain evidence="2 3">DSM 18633</strain>
    </source>
</reference>
<feature type="region of interest" description="Disordered" evidence="1">
    <location>
        <begin position="109"/>
        <end position="128"/>
    </location>
</feature>
<organism evidence="2 3">
    <name type="scientific">Rhodoplanes serenus</name>
    <dbReference type="NCBI Taxonomy" id="200615"/>
    <lineage>
        <taxon>Bacteria</taxon>
        <taxon>Pseudomonadati</taxon>
        <taxon>Pseudomonadota</taxon>
        <taxon>Alphaproteobacteria</taxon>
        <taxon>Hyphomicrobiales</taxon>
        <taxon>Nitrobacteraceae</taxon>
        <taxon>Rhodoplanes</taxon>
    </lineage>
</organism>
<evidence type="ECO:0000313" key="3">
    <source>
        <dbReference type="Proteomes" id="UP000438991"/>
    </source>
</evidence>
<evidence type="ECO:0000256" key="1">
    <source>
        <dbReference type="SAM" id="MobiDB-lite"/>
    </source>
</evidence>
<protein>
    <submittedName>
        <fullName evidence="2">Uncharacterized protein</fullName>
    </submittedName>
</protein>
<evidence type="ECO:0000313" key="2">
    <source>
        <dbReference type="EMBL" id="MTW16580.1"/>
    </source>
</evidence>
<dbReference type="AlphaFoldDB" id="A0A327KCH4"/>
<sequence>MTSDDKPSDKPFDDKGLQLFVTTRDSRAKEVAADAVDAELKAMLEVEWARVNGLDIDKVRASATGTDSTCSQQLASSPTFSSTQTKPPQGVGIDVTTDQTTDAGKTITVTDDIKNDDPGTGGVIDIPI</sequence>
<name>A0A327KCH4_9BRAD</name>
<dbReference type="EMBL" id="WNKV01000006">
    <property type="protein sequence ID" value="MTW16580.1"/>
    <property type="molecule type" value="Genomic_DNA"/>
</dbReference>
<dbReference type="Proteomes" id="UP000438991">
    <property type="component" value="Unassembled WGS sequence"/>
</dbReference>
<proteinExistence type="predicted"/>